<evidence type="ECO:0000256" key="5">
    <source>
        <dbReference type="ARBA" id="ARBA00021850"/>
    </source>
</evidence>
<dbReference type="EMBL" id="CP001804">
    <property type="protein sequence ID" value="ACY16835.1"/>
    <property type="molecule type" value="Genomic_DNA"/>
</dbReference>
<dbReference type="AlphaFoldDB" id="D0LMC9"/>
<dbReference type="InterPro" id="IPR015422">
    <property type="entry name" value="PyrdxlP-dep_Trfase_small"/>
</dbReference>
<evidence type="ECO:0000256" key="2">
    <source>
        <dbReference type="ARBA" id="ARBA00002824"/>
    </source>
</evidence>
<dbReference type="Proteomes" id="UP000001880">
    <property type="component" value="Chromosome"/>
</dbReference>
<dbReference type="InterPro" id="IPR016454">
    <property type="entry name" value="Cysteine_dSase"/>
</dbReference>
<keyword evidence="7" id="KW-0663">Pyridoxal phosphate</keyword>
<evidence type="ECO:0000313" key="10">
    <source>
        <dbReference type="EMBL" id="ACY16835.1"/>
    </source>
</evidence>
<evidence type="ECO:0000313" key="11">
    <source>
        <dbReference type="Proteomes" id="UP000001880"/>
    </source>
</evidence>
<dbReference type="InterPro" id="IPR015424">
    <property type="entry name" value="PyrdxlP-dep_Trfase"/>
</dbReference>
<sequence length="403" mass="44061">MSSDVPKTAAPRSDFPILSREIDGRPLVYLDNAATTPKPSAVTDAVVQYYSRFTGNAFRGNHLIAEETSEAFDGARRVIAEFINADPLDITFWMNATDAINAVAHGLGLTKDDRVIASVSEHHSNFVPWLHNATVDVLPVDEHGLVSPDELRKRLEQPARLVALGHVSNVTGAIQPIAEIAEICQEHEVPLLIDGAQGCPHIPVDVEELGCSFYAFSGHKMFGPTGVGVLWADADMMELLTPARYGGGMVVRVLKDWFEPKDPPHSFEAGTPNIAGVIGLGAAVEYIRSLDRELCDQHERALVTRMLERAASNTRLKLIGPSSPDQRVSLVTMQVVDAPGQTADHVSFKLSDRYAIMTRSGTHCAQPYHQFINAPTTLRLSAYLYTTLDEVDRAFDAIDEILA</sequence>
<evidence type="ECO:0000256" key="1">
    <source>
        <dbReference type="ARBA" id="ARBA00001933"/>
    </source>
</evidence>
<dbReference type="Pfam" id="PF00266">
    <property type="entry name" value="Aminotran_5"/>
    <property type="match status" value="1"/>
</dbReference>
<dbReference type="PANTHER" id="PTHR43586:SF8">
    <property type="entry name" value="CYSTEINE DESULFURASE 1, CHLOROPLASTIC"/>
    <property type="match status" value="1"/>
</dbReference>
<dbReference type="OrthoDB" id="9808002at2"/>
<comment type="cofactor">
    <cofactor evidence="1">
        <name>pyridoxal 5'-phosphate</name>
        <dbReference type="ChEBI" id="CHEBI:597326"/>
    </cofactor>
</comment>
<name>D0LMC9_HALO1</name>
<evidence type="ECO:0000259" key="9">
    <source>
        <dbReference type="Pfam" id="PF00266"/>
    </source>
</evidence>
<protein>
    <recommendedName>
        <fullName evidence="5">Probable cysteine desulfurase</fullName>
        <ecNumber evidence="4">2.8.1.7</ecNumber>
    </recommendedName>
</protein>
<dbReference type="Gene3D" id="3.90.1150.10">
    <property type="entry name" value="Aspartate Aminotransferase, domain 1"/>
    <property type="match status" value="1"/>
</dbReference>
<keyword evidence="10" id="KW-0032">Aminotransferase</keyword>
<evidence type="ECO:0000256" key="8">
    <source>
        <dbReference type="ARBA" id="ARBA00050776"/>
    </source>
</evidence>
<keyword evidence="11" id="KW-1185">Reference proteome</keyword>
<dbReference type="InterPro" id="IPR010970">
    <property type="entry name" value="Cys_dSase_SufS"/>
</dbReference>
<dbReference type="eggNOG" id="COG0520">
    <property type="taxonomic scope" value="Bacteria"/>
</dbReference>
<gene>
    <name evidence="10" type="ordered locus">Hoch_4340</name>
</gene>
<evidence type="ECO:0000256" key="7">
    <source>
        <dbReference type="ARBA" id="ARBA00022898"/>
    </source>
</evidence>
<evidence type="ECO:0000256" key="4">
    <source>
        <dbReference type="ARBA" id="ARBA00012239"/>
    </source>
</evidence>
<comment type="similarity">
    <text evidence="3">Belongs to the class-V pyridoxal-phosphate-dependent aminotransferase family. Csd subfamily.</text>
</comment>
<dbReference type="Gene3D" id="3.40.640.10">
    <property type="entry name" value="Type I PLP-dependent aspartate aminotransferase-like (Major domain)"/>
    <property type="match status" value="1"/>
</dbReference>
<dbReference type="HOGENOM" id="CLU_003433_2_5_7"/>
<proteinExistence type="inferred from homology"/>
<feature type="domain" description="Aminotransferase class V" evidence="9">
    <location>
        <begin position="28"/>
        <end position="393"/>
    </location>
</feature>
<dbReference type="GO" id="GO:0008483">
    <property type="term" value="F:transaminase activity"/>
    <property type="evidence" value="ECO:0007669"/>
    <property type="project" value="UniProtKB-KW"/>
</dbReference>
<dbReference type="CDD" id="cd06453">
    <property type="entry name" value="SufS_like"/>
    <property type="match status" value="1"/>
</dbReference>
<dbReference type="SUPFAM" id="SSF53383">
    <property type="entry name" value="PLP-dependent transferases"/>
    <property type="match status" value="1"/>
</dbReference>
<dbReference type="InterPro" id="IPR000192">
    <property type="entry name" value="Aminotrans_V_dom"/>
</dbReference>
<reference evidence="10 11" key="1">
    <citation type="journal article" date="2010" name="Stand. Genomic Sci.">
        <title>Complete genome sequence of Haliangium ochraceum type strain (SMP-2).</title>
        <authorList>
            <consortium name="US DOE Joint Genome Institute (JGI-PGF)"/>
            <person name="Ivanova N."/>
            <person name="Daum C."/>
            <person name="Lang E."/>
            <person name="Abt B."/>
            <person name="Kopitz M."/>
            <person name="Saunders E."/>
            <person name="Lapidus A."/>
            <person name="Lucas S."/>
            <person name="Glavina Del Rio T."/>
            <person name="Nolan M."/>
            <person name="Tice H."/>
            <person name="Copeland A."/>
            <person name="Cheng J.F."/>
            <person name="Chen F."/>
            <person name="Bruce D."/>
            <person name="Goodwin L."/>
            <person name="Pitluck S."/>
            <person name="Mavromatis K."/>
            <person name="Pati A."/>
            <person name="Mikhailova N."/>
            <person name="Chen A."/>
            <person name="Palaniappan K."/>
            <person name="Land M."/>
            <person name="Hauser L."/>
            <person name="Chang Y.J."/>
            <person name="Jeffries C.D."/>
            <person name="Detter J.C."/>
            <person name="Brettin T."/>
            <person name="Rohde M."/>
            <person name="Goker M."/>
            <person name="Bristow J."/>
            <person name="Markowitz V."/>
            <person name="Eisen J.A."/>
            <person name="Hugenholtz P."/>
            <person name="Kyrpides N.C."/>
            <person name="Klenk H.P."/>
        </authorList>
    </citation>
    <scope>NUCLEOTIDE SEQUENCE [LARGE SCALE GENOMIC DNA]</scope>
    <source>
        <strain evidence="11">DSM 14365 / CIP 107738 / JCM 11303 / AJ 13395 / SMP-2</strain>
    </source>
</reference>
<dbReference type="GO" id="GO:0030170">
    <property type="term" value="F:pyridoxal phosphate binding"/>
    <property type="evidence" value="ECO:0007669"/>
    <property type="project" value="InterPro"/>
</dbReference>
<accession>D0LMC9</accession>
<dbReference type="PIRSF" id="PIRSF005572">
    <property type="entry name" value="NifS"/>
    <property type="match status" value="1"/>
</dbReference>
<dbReference type="GO" id="GO:0031071">
    <property type="term" value="F:cysteine desulfurase activity"/>
    <property type="evidence" value="ECO:0007669"/>
    <property type="project" value="UniProtKB-EC"/>
</dbReference>
<dbReference type="STRING" id="502025.Hoch_4340"/>
<dbReference type="KEGG" id="hoh:Hoch_4340"/>
<dbReference type="InterPro" id="IPR015421">
    <property type="entry name" value="PyrdxlP-dep_Trfase_major"/>
</dbReference>
<organism evidence="10 11">
    <name type="scientific">Haliangium ochraceum (strain DSM 14365 / JCM 11303 / SMP-2)</name>
    <dbReference type="NCBI Taxonomy" id="502025"/>
    <lineage>
        <taxon>Bacteria</taxon>
        <taxon>Pseudomonadati</taxon>
        <taxon>Myxococcota</taxon>
        <taxon>Polyangia</taxon>
        <taxon>Haliangiales</taxon>
        <taxon>Kofleriaceae</taxon>
        <taxon>Haliangium</taxon>
    </lineage>
</organism>
<dbReference type="GO" id="GO:0006534">
    <property type="term" value="P:cysteine metabolic process"/>
    <property type="evidence" value="ECO:0007669"/>
    <property type="project" value="InterPro"/>
</dbReference>
<dbReference type="PANTHER" id="PTHR43586">
    <property type="entry name" value="CYSTEINE DESULFURASE"/>
    <property type="match status" value="1"/>
</dbReference>
<keyword evidence="6 10" id="KW-0808">Transferase</keyword>
<evidence type="ECO:0000256" key="3">
    <source>
        <dbReference type="ARBA" id="ARBA00010447"/>
    </source>
</evidence>
<comment type="function">
    <text evidence="2">Catalyzes the removal of elemental sulfur and selenium atoms from L-cysteine, L-cystine, L-selenocysteine, and L-selenocystine to produce L-alanine.</text>
</comment>
<comment type="catalytic activity">
    <reaction evidence="8">
        <text>(sulfur carrier)-H + L-cysteine = (sulfur carrier)-SH + L-alanine</text>
        <dbReference type="Rhea" id="RHEA:43892"/>
        <dbReference type="Rhea" id="RHEA-COMP:14737"/>
        <dbReference type="Rhea" id="RHEA-COMP:14739"/>
        <dbReference type="ChEBI" id="CHEBI:29917"/>
        <dbReference type="ChEBI" id="CHEBI:35235"/>
        <dbReference type="ChEBI" id="CHEBI:57972"/>
        <dbReference type="ChEBI" id="CHEBI:64428"/>
        <dbReference type="EC" id="2.8.1.7"/>
    </reaction>
</comment>
<evidence type="ECO:0000256" key="6">
    <source>
        <dbReference type="ARBA" id="ARBA00022679"/>
    </source>
</evidence>
<dbReference type="EC" id="2.8.1.7" evidence="4"/>